<sequence>MGDADEKAGTAAVPAWQRPSAEKTPDSTSEKQPTIEQAKVFLQDDSVRNASREKKIEFLNSKGFDEADIVPLLDEDTARDTSQASKDTSRDQDTPALASTVSSSSEKEDDHAPIITYPEFLTKSAKPPPLVTATGLLSTLYAVAGLSTLAYGTAKYVVSPMVDSLTDARLDLHHTASQNLTTLIEKLEGTVSEIPPTTRYTDAPVHADASDSASSYDDPTELFHRDVGVQTSLPPSPVDTSPSALPASGASSSATAAHTQRLSRLAGAVRSLAEDTSGQTEELAAARAQLGAFADEVSQVRLQAQSSGLNLSYMSGGGRGSSEPDDEIRRAKENIRRVKGVLLSARNFPVSTR</sequence>
<dbReference type="GO" id="GO:0005102">
    <property type="term" value="F:signaling receptor binding"/>
    <property type="evidence" value="ECO:0007669"/>
    <property type="project" value="TreeGrafter"/>
</dbReference>
<keyword evidence="7" id="KW-0813">Transport</keyword>
<organism evidence="10 11">
    <name type="scientific">Pleurostoma richardsiae</name>
    <dbReference type="NCBI Taxonomy" id="41990"/>
    <lineage>
        <taxon>Eukaryota</taxon>
        <taxon>Fungi</taxon>
        <taxon>Dikarya</taxon>
        <taxon>Ascomycota</taxon>
        <taxon>Pezizomycotina</taxon>
        <taxon>Sordariomycetes</taxon>
        <taxon>Sordariomycetidae</taxon>
        <taxon>Calosphaeriales</taxon>
        <taxon>Pleurostomataceae</taxon>
        <taxon>Pleurostoma</taxon>
    </lineage>
</organism>
<feature type="compositionally biased region" description="Low complexity" evidence="8">
    <location>
        <begin position="240"/>
        <end position="257"/>
    </location>
</feature>
<comment type="function">
    <text evidence="7">Component of the PEX13-PEX14 docking complex, a translocon channel that specifically mediates the import of peroxisomal cargo proteins bound to PEX5 receptor. The PEX13-PEX14 docking complex forms a large import pore which can be opened to a diameter of about 9 nm. Mechanistically, PEX5 receptor along with cargo proteins associates with the PEX14 subunit of the PEX13-PEX14 docking complex in the cytosol, leading to the insertion of the receptor into the organelle membrane with the concomitant translocation of the cargo into the peroxisome matrix.</text>
</comment>
<keyword evidence="3 7" id="KW-0576">Peroxisome</keyword>
<evidence type="ECO:0000313" key="11">
    <source>
        <dbReference type="Proteomes" id="UP001174694"/>
    </source>
</evidence>
<evidence type="ECO:0000256" key="6">
    <source>
        <dbReference type="ARBA" id="ARBA00046271"/>
    </source>
</evidence>
<comment type="similarity">
    <text evidence="1 7">Belongs to the peroxin-14 family.</text>
</comment>
<dbReference type="GO" id="GO:0016560">
    <property type="term" value="P:protein import into peroxisome matrix, docking"/>
    <property type="evidence" value="ECO:0007669"/>
    <property type="project" value="UniProtKB-UniRule"/>
</dbReference>
<comment type="caution">
    <text evidence="10">The sequence shown here is derived from an EMBL/GenBank/DDBJ whole genome shotgun (WGS) entry which is preliminary data.</text>
</comment>
<dbReference type="Gene3D" id="1.10.10.10">
    <property type="entry name" value="Winged helix-like DNA-binding domain superfamily/Winged helix DNA-binding domain"/>
    <property type="match status" value="1"/>
</dbReference>
<dbReference type="AlphaFoldDB" id="A0AA38RLJ9"/>
<feature type="region of interest" description="Disordered" evidence="8">
    <location>
        <begin position="73"/>
        <end position="111"/>
    </location>
</feature>
<dbReference type="PANTHER" id="PTHR23058">
    <property type="entry name" value="PEROXISOMAL MEMBRANE PROTEIN PEX14"/>
    <property type="match status" value="1"/>
</dbReference>
<evidence type="ECO:0000256" key="2">
    <source>
        <dbReference type="ARBA" id="ARBA00023010"/>
    </source>
</evidence>
<dbReference type="Proteomes" id="UP001174694">
    <property type="component" value="Unassembled WGS sequence"/>
</dbReference>
<dbReference type="InterPro" id="IPR036388">
    <property type="entry name" value="WH-like_DNA-bd_sf"/>
</dbReference>
<evidence type="ECO:0000313" key="10">
    <source>
        <dbReference type="EMBL" id="KAJ9133514.1"/>
    </source>
</evidence>
<evidence type="ECO:0000256" key="7">
    <source>
        <dbReference type="RuleBase" id="RU367032"/>
    </source>
</evidence>
<evidence type="ECO:0000256" key="4">
    <source>
        <dbReference type="ARBA" id="ARBA00029502"/>
    </source>
</evidence>
<protein>
    <recommendedName>
        <fullName evidence="4 7">Peroxisomal membrane protein PEX14</fullName>
    </recommendedName>
    <alternativeName>
        <fullName evidence="5 7">Peroxin-14</fullName>
    </alternativeName>
</protein>
<keyword evidence="7" id="KW-0472">Membrane</keyword>
<feature type="region of interest" description="Disordered" evidence="8">
    <location>
        <begin position="194"/>
        <end position="259"/>
    </location>
</feature>
<gene>
    <name evidence="10" type="ORF">NKR23_g10666</name>
</gene>
<evidence type="ECO:0000256" key="8">
    <source>
        <dbReference type="SAM" id="MobiDB-lite"/>
    </source>
</evidence>
<reference evidence="10" key="1">
    <citation type="submission" date="2022-07" db="EMBL/GenBank/DDBJ databases">
        <title>Fungi with potential for degradation of polypropylene.</title>
        <authorList>
            <person name="Gostincar C."/>
        </authorList>
    </citation>
    <scope>NUCLEOTIDE SEQUENCE</scope>
    <source>
        <strain evidence="10">EXF-13308</strain>
    </source>
</reference>
<feature type="compositionally biased region" description="Basic and acidic residues" evidence="8">
    <location>
        <begin position="20"/>
        <end position="29"/>
    </location>
</feature>
<keyword evidence="2" id="KW-0811">Translocation</keyword>
<dbReference type="InterPro" id="IPR006785">
    <property type="entry name" value="Pex14_N"/>
</dbReference>
<dbReference type="PANTHER" id="PTHR23058:SF5">
    <property type="entry name" value="PEROXISOMAL MEMBRANE PROTEIN PEX14"/>
    <property type="match status" value="1"/>
</dbReference>
<evidence type="ECO:0000256" key="3">
    <source>
        <dbReference type="ARBA" id="ARBA00023140"/>
    </source>
</evidence>
<evidence type="ECO:0000256" key="5">
    <source>
        <dbReference type="ARBA" id="ARBA00029691"/>
    </source>
</evidence>
<keyword evidence="7" id="KW-0653">Protein transport</keyword>
<dbReference type="GO" id="GO:0005778">
    <property type="term" value="C:peroxisomal membrane"/>
    <property type="evidence" value="ECO:0007669"/>
    <property type="project" value="UniProtKB-SubCell"/>
</dbReference>
<evidence type="ECO:0000259" key="9">
    <source>
        <dbReference type="Pfam" id="PF04695"/>
    </source>
</evidence>
<dbReference type="GO" id="GO:1990429">
    <property type="term" value="C:peroxisomal importomer complex"/>
    <property type="evidence" value="ECO:0007669"/>
    <property type="project" value="TreeGrafter"/>
</dbReference>
<comment type="subcellular location">
    <subcellularLocation>
        <location evidence="6 7">Peroxisome membrane</location>
    </subcellularLocation>
</comment>
<dbReference type="Pfam" id="PF04695">
    <property type="entry name" value="Pex14_N"/>
    <property type="match status" value="1"/>
</dbReference>
<proteinExistence type="inferred from homology"/>
<feature type="region of interest" description="Disordered" evidence="8">
    <location>
        <begin position="1"/>
        <end position="46"/>
    </location>
</feature>
<name>A0AA38RLJ9_9PEZI</name>
<keyword evidence="11" id="KW-1185">Reference proteome</keyword>
<dbReference type="InterPro" id="IPR025655">
    <property type="entry name" value="PEX14"/>
</dbReference>
<accession>A0AA38RLJ9</accession>
<feature type="domain" description="Peroxisome membrane anchor protein Pex14p N-terminal" evidence="9">
    <location>
        <begin position="31"/>
        <end position="75"/>
    </location>
</feature>
<evidence type="ECO:0000256" key="1">
    <source>
        <dbReference type="ARBA" id="ARBA00005443"/>
    </source>
</evidence>
<feature type="region of interest" description="Disordered" evidence="8">
    <location>
        <begin position="310"/>
        <end position="331"/>
    </location>
</feature>
<dbReference type="EMBL" id="JANBVO010000049">
    <property type="protein sequence ID" value="KAJ9133514.1"/>
    <property type="molecule type" value="Genomic_DNA"/>
</dbReference>